<sequence length="239" mass="23617">MTNPGEDAGQTASSGSDGGGSEPASSSYEAPPIEQAQESAGQSPDDITAVYRQPSQPLEPPAPSFEPPAYSPGYDQSPPSYSPPTDQAAFPPPAAPGYPPPPPYPDAGGFSAPGAPGYPPPPSYGAPPPGFAPPPPPPGYGPPPGFGPPPGYPAPGYGAYPAPSQKTNTMAIGSLVASVVGVCCGLGSIAGIILGVLAMNQIKQTGENGRGLAIAGIAVGVVTLLLSAVWTIGVLLPNQ</sequence>
<feature type="domain" description="DUF4190" evidence="3">
    <location>
        <begin position="170"/>
        <end position="229"/>
    </location>
</feature>
<dbReference type="EMBL" id="CP003169">
    <property type="protein sequence ID" value="AEV74223.1"/>
    <property type="molecule type" value="Genomic_DNA"/>
</dbReference>
<gene>
    <name evidence="4" type="ordered locus">MycrhN_3705</name>
</gene>
<name>G8RVH6_MYCRN</name>
<dbReference type="eggNOG" id="ENOG5033A46">
    <property type="taxonomic scope" value="Bacteria"/>
</dbReference>
<dbReference type="KEGG" id="mrh:MycrhN_3705"/>
<accession>G8RVH6</accession>
<feature type="transmembrane region" description="Helical" evidence="2">
    <location>
        <begin position="211"/>
        <end position="236"/>
    </location>
</feature>
<reference evidence="4 5" key="1">
    <citation type="submission" date="2011-12" db="EMBL/GenBank/DDBJ databases">
        <title>Complete sequence of Mycobacterium rhodesiae NBB3.</title>
        <authorList>
            <consortium name="US DOE Joint Genome Institute"/>
            <person name="Lucas S."/>
            <person name="Han J."/>
            <person name="Lapidus A."/>
            <person name="Cheng J.-F."/>
            <person name="Goodwin L."/>
            <person name="Pitluck S."/>
            <person name="Peters L."/>
            <person name="Mikhailova N."/>
            <person name="Gu W."/>
            <person name="Detter J.C."/>
            <person name="Han C."/>
            <person name="Tapia R."/>
            <person name="Land M."/>
            <person name="Hauser L."/>
            <person name="Kyrpides N."/>
            <person name="Ivanova N."/>
            <person name="Pagani I."/>
            <person name="Mattes T."/>
            <person name="Holmes A."/>
            <person name="Rutledge P."/>
            <person name="Paulsen I."/>
            <person name="Coleman N."/>
            <person name="Woyke T."/>
        </authorList>
    </citation>
    <scope>NUCLEOTIDE SEQUENCE [LARGE SCALE GENOMIC DNA]</scope>
    <source>
        <strain evidence="4 5">NBB3</strain>
    </source>
</reference>
<proteinExistence type="predicted"/>
<feature type="transmembrane region" description="Helical" evidence="2">
    <location>
        <begin position="175"/>
        <end position="199"/>
    </location>
</feature>
<evidence type="ECO:0000256" key="2">
    <source>
        <dbReference type="SAM" id="Phobius"/>
    </source>
</evidence>
<evidence type="ECO:0000256" key="1">
    <source>
        <dbReference type="SAM" id="MobiDB-lite"/>
    </source>
</evidence>
<protein>
    <recommendedName>
        <fullName evidence="3">DUF4190 domain-containing protein</fullName>
    </recommendedName>
</protein>
<feature type="compositionally biased region" description="Low complexity" evidence="1">
    <location>
        <begin position="22"/>
        <end position="32"/>
    </location>
</feature>
<dbReference type="Proteomes" id="UP000005442">
    <property type="component" value="Chromosome"/>
</dbReference>
<dbReference type="HOGENOM" id="CLU_100186_0_0_11"/>
<organism evidence="4 5">
    <name type="scientific">Mycolicibacterium rhodesiae (strain NBB3)</name>
    <name type="common">Mycobacterium rhodesiae</name>
    <dbReference type="NCBI Taxonomy" id="710685"/>
    <lineage>
        <taxon>Bacteria</taxon>
        <taxon>Bacillati</taxon>
        <taxon>Actinomycetota</taxon>
        <taxon>Actinomycetes</taxon>
        <taxon>Mycobacteriales</taxon>
        <taxon>Mycobacteriaceae</taxon>
        <taxon>Mycolicibacterium</taxon>
    </lineage>
</organism>
<feature type="compositionally biased region" description="Pro residues" evidence="1">
    <location>
        <begin position="116"/>
        <end position="147"/>
    </location>
</feature>
<feature type="compositionally biased region" description="Low complexity" evidence="1">
    <location>
        <begin position="106"/>
        <end position="115"/>
    </location>
</feature>
<dbReference type="InterPro" id="IPR025241">
    <property type="entry name" value="DUF4190"/>
</dbReference>
<evidence type="ECO:0000313" key="4">
    <source>
        <dbReference type="EMBL" id="AEV74223.1"/>
    </source>
</evidence>
<dbReference type="Pfam" id="PF13828">
    <property type="entry name" value="DUF4190"/>
    <property type="match status" value="1"/>
</dbReference>
<dbReference type="PATRIC" id="fig|710685.3.peg.3716"/>
<evidence type="ECO:0000259" key="3">
    <source>
        <dbReference type="Pfam" id="PF13828"/>
    </source>
</evidence>
<keyword evidence="2" id="KW-0472">Membrane</keyword>
<feature type="compositionally biased region" description="Pro residues" evidence="1">
    <location>
        <begin position="57"/>
        <end position="70"/>
    </location>
</feature>
<keyword evidence="5" id="KW-1185">Reference proteome</keyword>
<keyword evidence="2" id="KW-0812">Transmembrane</keyword>
<dbReference type="AlphaFoldDB" id="G8RVH6"/>
<dbReference type="STRING" id="710685.MycrhN_3705"/>
<dbReference type="RefSeq" id="WP_014211976.1">
    <property type="nucleotide sequence ID" value="NC_016604.1"/>
</dbReference>
<keyword evidence="2" id="KW-1133">Transmembrane helix</keyword>
<feature type="region of interest" description="Disordered" evidence="1">
    <location>
        <begin position="1"/>
        <end position="147"/>
    </location>
</feature>
<dbReference type="OrthoDB" id="4641962at2"/>
<evidence type="ECO:0000313" key="5">
    <source>
        <dbReference type="Proteomes" id="UP000005442"/>
    </source>
</evidence>
<feature type="compositionally biased region" description="Pro residues" evidence="1">
    <location>
        <begin position="90"/>
        <end position="105"/>
    </location>
</feature>